<comment type="caution">
    <text evidence="4">The sequence shown here is derived from an EMBL/GenBank/DDBJ whole genome shotgun (WGS) entry which is preliminary data.</text>
</comment>
<reference evidence="4 5" key="1">
    <citation type="submission" date="2012-09" db="EMBL/GenBank/DDBJ databases">
        <title>Genome Sequence of alkane-degrading Bacterium Alcanivorax sp. 521-1.</title>
        <authorList>
            <person name="Lai Q."/>
            <person name="Shao Z."/>
        </authorList>
    </citation>
    <scope>NUCLEOTIDE SEQUENCE [LARGE SCALE GENOMIC DNA]</scope>
    <source>
        <strain evidence="4 5">521-1</strain>
    </source>
</reference>
<keyword evidence="1" id="KW-0175">Coiled coil</keyword>
<dbReference type="Gene3D" id="1.10.287.1490">
    <property type="match status" value="1"/>
</dbReference>
<protein>
    <recommendedName>
        <fullName evidence="6">Chromosome partition protein Smc</fullName>
    </recommendedName>
</protein>
<evidence type="ECO:0000313" key="5">
    <source>
        <dbReference type="Proteomes" id="UP000662703"/>
    </source>
</evidence>
<organism evidence="4 5">
    <name type="scientific">Alloalcanivorax profundimaris</name>
    <dbReference type="NCBI Taxonomy" id="2735259"/>
    <lineage>
        <taxon>Bacteria</taxon>
        <taxon>Pseudomonadati</taxon>
        <taxon>Pseudomonadota</taxon>
        <taxon>Gammaproteobacteria</taxon>
        <taxon>Oceanospirillales</taxon>
        <taxon>Alcanivoracaceae</taxon>
        <taxon>Alloalcanivorax</taxon>
    </lineage>
</organism>
<evidence type="ECO:0000256" key="2">
    <source>
        <dbReference type="SAM" id="MobiDB-lite"/>
    </source>
</evidence>
<dbReference type="EMBL" id="ARXX01000051">
    <property type="protein sequence ID" value="MBF5057604.1"/>
    <property type="molecule type" value="Genomic_DNA"/>
</dbReference>
<gene>
    <name evidence="4" type="ORF">Y5W_02898</name>
</gene>
<name>A0ABS0ATY1_9GAMM</name>
<feature type="compositionally biased region" description="Basic and acidic residues" evidence="2">
    <location>
        <begin position="1"/>
        <end position="11"/>
    </location>
</feature>
<feature type="transmembrane region" description="Helical" evidence="3">
    <location>
        <begin position="68"/>
        <end position="88"/>
    </location>
</feature>
<keyword evidence="5" id="KW-1185">Reference proteome</keyword>
<evidence type="ECO:0008006" key="6">
    <source>
        <dbReference type="Google" id="ProtNLM"/>
    </source>
</evidence>
<dbReference type="RefSeq" id="WP_194865782.1">
    <property type="nucleotide sequence ID" value="NZ_ARXX01000051.1"/>
</dbReference>
<proteinExistence type="predicted"/>
<evidence type="ECO:0000313" key="4">
    <source>
        <dbReference type="EMBL" id="MBF5057604.1"/>
    </source>
</evidence>
<keyword evidence="3" id="KW-0812">Transmembrane</keyword>
<dbReference type="Proteomes" id="UP000662703">
    <property type="component" value="Unassembled WGS sequence"/>
</dbReference>
<evidence type="ECO:0000256" key="3">
    <source>
        <dbReference type="SAM" id="Phobius"/>
    </source>
</evidence>
<feature type="region of interest" description="Disordered" evidence="2">
    <location>
        <begin position="1"/>
        <end position="64"/>
    </location>
</feature>
<evidence type="ECO:0000256" key="1">
    <source>
        <dbReference type="SAM" id="Coils"/>
    </source>
</evidence>
<keyword evidence="3" id="KW-0472">Membrane</keyword>
<keyword evidence="3" id="KW-1133">Transmembrane helix</keyword>
<feature type="compositionally biased region" description="Gly residues" evidence="2">
    <location>
        <begin position="34"/>
        <end position="47"/>
    </location>
</feature>
<sequence length="301" mass="33366">MTRERDVKLGDIDDVPVDEPRRRPAGEQPRPPKSGGGGNGGGNGNNKGGSRRPAPRQPEPRSGGGGGGWVFLTLVLAVVLAVACTYFYREISRLQGQMETRMGMSSEQLENLQARLSATDESLDQSAGKLRDTLSQHSKAIDTNGAEIRKLWDVSNKRNKEWIQENQKTLDSVDKALKSNQNALAELKKTVGGYDQSIKQVRGQIDELQSKVASAIEAVNDSSDQWRTQINQVETQVDVVVDTVKQLEQQNQTQKQAIASLRSNQSGADQLDQRLSEIEDAIRAFDQYRLQVNNRLDNLER</sequence>
<feature type="coiled-coil region" evidence="1">
    <location>
        <begin position="170"/>
        <end position="264"/>
    </location>
</feature>
<accession>A0ABS0ATY1</accession>